<gene>
    <name evidence="2" type="ORF">H0H81_005901</name>
</gene>
<feature type="compositionally biased region" description="Low complexity" evidence="1">
    <location>
        <begin position="446"/>
        <end position="459"/>
    </location>
</feature>
<proteinExistence type="predicted"/>
<name>A0A9P7K782_9AGAR</name>
<feature type="compositionally biased region" description="Polar residues" evidence="1">
    <location>
        <begin position="251"/>
        <end position="264"/>
    </location>
</feature>
<evidence type="ECO:0000313" key="2">
    <source>
        <dbReference type="EMBL" id="KAG5639718.1"/>
    </source>
</evidence>
<comment type="caution">
    <text evidence="2">The sequence shown here is derived from an EMBL/GenBank/DDBJ whole genome shotgun (WGS) entry which is preliminary data.</text>
</comment>
<dbReference type="OrthoDB" id="3244156at2759"/>
<feature type="compositionally biased region" description="Polar residues" evidence="1">
    <location>
        <begin position="490"/>
        <end position="503"/>
    </location>
</feature>
<organism evidence="2 3">
    <name type="scientific">Sphagnurus paluster</name>
    <dbReference type="NCBI Taxonomy" id="117069"/>
    <lineage>
        <taxon>Eukaryota</taxon>
        <taxon>Fungi</taxon>
        <taxon>Dikarya</taxon>
        <taxon>Basidiomycota</taxon>
        <taxon>Agaricomycotina</taxon>
        <taxon>Agaricomycetes</taxon>
        <taxon>Agaricomycetidae</taxon>
        <taxon>Agaricales</taxon>
        <taxon>Tricholomatineae</taxon>
        <taxon>Lyophyllaceae</taxon>
        <taxon>Sphagnurus</taxon>
    </lineage>
</organism>
<accession>A0A9P7K782</accession>
<reference evidence="2" key="2">
    <citation type="submission" date="2021-10" db="EMBL/GenBank/DDBJ databases">
        <title>Phylogenomics reveals ancestral predisposition of the termite-cultivated fungus Termitomyces towards a domesticated lifestyle.</title>
        <authorList>
            <person name="Auxier B."/>
            <person name="Grum-Grzhimaylo A."/>
            <person name="Cardenas M.E."/>
            <person name="Lodge J.D."/>
            <person name="Laessoe T."/>
            <person name="Pedersen O."/>
            <person name="Smith M.E."/>
            <person name="Kuyper T.W."/>
            <person name="Franco-Molano E.A."/>
            <person name="Baroni T.J."/>
            <person name="Aanen D.K."/>
        </authorList>
    </citation>
    <scope>NUCLEOTIDE SEQUENCE</scope>
    <source>
        <strain evidence="2">D49</strain>
    </source>
</reference>
<feature type="region of interest" description="Disordered" evidence="1">
    <location>
        <begin position="430"/>
        <end position="571"/>
    </location>
</feature>
<dbReference type="Proteomes" id="UP000717328">
    <property type="component" value="Unassembled WGS sequence"/>
</dbReference>
<protein>
    <submittedName>
        <fullName evidence="2">Uncharacterized protein</fullName>
    </submittedName>
</protein>
<keyword evidence="3" id="KW-1185">Reference proteome</keyword>
<dbReference type="AlphaFoldDB" id="A0A9P7K782"/>
<evidence type="ECO:0000256" key="1">
    <source>
        <dbReference type="SAM" id="MobiDB-lite"/>
    </source>
</evidence>
<feature type="compositionally biased region" description="Polar residues" evidence="1">
    <location>
        <begin position="386"/>
        <end position="396"/>
    </location>
</feature>
<feature type="compositionally biased region" description="Polar residues" evidence="1">
    <location>
        <begin position="116"/>
        <end position="136"/>
    </location>
</feature>
<feature type="region of interest" description="Disordered" evidence="1">
    <location>
        <begin position="1"/>
        <end position="141"/>
    </location>
</feature>
<feature type="compositionally biased region" description="Low complexity" evidence="1">
    <location>
        <begin position="358"/>
        <end position="385"/>
    </location>
</feature>
<sequence length="571" mass="60899">MAELTQEMTSPTYQAPAVPGEEYVPPPPAALHVPDGDAFNVDPTTPYLDSGLPANVNSESPSGSRRSDGSRFGGVASAVKRAIRRSGTSQSPTNPREPRPLSGARRQSYASPPPQSTSRSGYAQGSHGSPTSSARTMDTAGHDDEATAVEHEMLPVAQVMGSPVYVEPQPGSDYAKMDSPRRSISSFASYVSRVQKFFRELNELPWVAERVTVDYIPGQVKGRRQARDRRPQRATSWYGTAGLADARASRHTTNLFSDTTSPTSRRSEQLPVNPPMQPGSIPGTQYVTIPAAQQSSMPDHVLHTSGNDTLLYPANRDPTQPVVIFQIRTPDEFTRNLPYAHVVPASFSFSPPAPQPAHPVQATPLAPQRDPPTQQWQTPQPTTSTAGPTPAQSPSTAAFRPYGESYPMGYMSYQHQGAVADQYNNMVVHGLSQEPPRPQPSISGTAPQPSRPASHAASAHTGAPTPSALWFSPVPGFTPPNNDAHLRDSGANTQMNNSGTTRAESPYIPGSYTPYTPGAQTPGMGYTPAGSEFGGWPSQGGPSASNDASPHPAPATPRVPASMQYPYPVPA</sequence>
<dbReference type="EMBL" id="JABCKI010005715">
    <property type="protein sequence ID" value="KAG5639718.1"/>
    <property type="molecule type" value="Genomic_DNA"/>
</dbReference>
<feature type="compositionally biased region" description="Basic residues" evidence="1">
    <location>
        <begin position="222"/>
        <end position="232"/>
    </location>
</feature>
<feature type="compositionally biased region" description="Polar residues" evidence="1">
    <location>
        <begin position="1"/>
        <end position="13"/>
    </location>
</feature>
<feature type="region of interest" description="Disordered" evidence="1">
    <location>
        <begin position="222"/>
        <end position="273"/>
    </location>
</feature>
<reference evidence="2" key="1">
    <citation type="submission" date="2021-02" db="EMBL/GenBank/DDBJ databases">
        <authorList>
            <person name="Nieuwenhuis M."/>
            <person name="Van De Peppel L.J.J."/>
        </authorList>
    </citation>
    <scope>NUCLEOTIDE SEQUENCE</scope>
    <source>
        <strain evidence="2">D49</strain>
    </source>
</reference>
<evidence type="ECO:0000313" key="3">
    <source>
        <dbReference type="Proteomes" id="UP000717328"/>
    </source>
</evidence>
<feature type="region of interest" description="Disordered" evidence="1">
    <location>
        <begin position="350"/>
        <end position="400"/>
    </location>
</feature>